<comment type="caution">
    <text evidence="2">The sequence shown here is derived from an EMBL/GenBank/DDBJ whole genome shotgun (WGS) entry which is preliminary data.</text>
</comment>
<keyword evidence="3" id="KW-1185">Reference proteome</keyword>
<dbReference type="EMBL" id="NCKW01006200">
    <property type="protein sequence ID" value="POM72140.1"/>
    <property type="molecule type" value="Genomic_DNA"/>
</dbReference>
<feature type="region of interest" description="Disordered" evidence="1">
    <location>
        <begin position="28"/>
        <end position="52"/>
    </location>
</feature>
<sequence length="253" mass="28403">MSIEESQSYTPVVAAPVNFAEVKTNDWLDEESKSENDVRPVRRSRQPSDTEAQEVASAYLGGGIDDHDGLLSSVLVKECVSHFVESTRMAGDGAGEVSAVQEFQSLHPYFGRCEYARAFWFRFTSLEDNDTKDNGYGYRFQVKPMANIRWTKESEVLASPSLEWACWVLELLLNDATELVAHGAVHNRRIYGALVRYLRSPGAPFKGRVVRLLQQLLHHPELFPTDEVPELDALESISRLALTRAEVDRASGK</sequence>
<reference evidence="2 3" key="1">
    <citation type="journal article" date="2017" name="Genome Biol. Evol.">
        <title>Phytophthora megakarya and P. palmivora, closely related causal agents of cacao black pod rot, underwent increases in genome sizes and gene numbers by different mechanisms.</title>
        <authorList>
            <person name="Ali S.S."/>
            <person name="Shao J."/>
            <person name="Lary D.J."/>
            <person name="Kronmiller B."/>
            <person name="Shen D."/>
            <person name="Strem M.D."/>
            <person name="Amoako-Attah I."/>
            <person name="Akrofi A.Y."/>
            <person name="Begoude B.A."/>
            <person name="Ten Hoopen G.M."/>
            <person name="Coulibaly K."/>
            <person name="Kebe B.I."/>
            <person name="Melnick R.L."/>
            <person name="Guiltinan M.J."/>
            <person name="Tyler B.M."/>
            <person name="Meinhardt L.W."/>
            <person name="Bailey B.A."/>
        </authorList>
    </citation>
    <scope>NUCLEOTIDE SEQUENCE [LARGE SCALE GENOMIC DNA]</scope>
    <source>
        <strain evidence="3">sbr112.9</strain>
    </source>
</reference>
<feature type="compositionally biased region" description="Basic and acidic residues" evidence="1">
    <location>
        <begin position="28"/>
        <end position="40"/>
    </location>
</feature>
<name>A0A2P4Y2W2_9STRA</name>
<evidence type="ECO:0000313" key="2">
    <source>
        <dbReference type="EMBL" id="POM72140.1"/>
    </source>
</evidence>
<feature type="non-terminal residue" evidence="2">
    <location>
        <position position="253"/>
    </location>
</feature>
<dbReference type="AlphaFoldDB" id="A0A2P4Y2W2"/>
<dbReference type="Proteomes" id="UP000237271">
    <property type="component" value="Unassembled WGS sequence"/>
</dbReference>
<evidence type="ECO:0000313" key="3">
    <source>
        <dbReference type="Proteomes" id="UP000237271"/>
    </source>
</evidence>
<protein>
    <submittedName>
        <fullName evidence="2">HECT E3 ubiquitin ligase</fullName>
    </submittedName>
</protein>
<gene>
    <name evidence="2" type="ORF">PHPALM_11198</name>
</gene>
<evidence type="ECO:0000256" key="1">
    <source>
        <dbReference type="SAM" id="MobiDB-lite"/>
    </source>
</evidence>
<proteinExistence type="predicted"/>
<organism evidence="2 3">
    <name type="scientific">Phytophthora palmivora</name>
    <dbReference type="NCBI Taxonomy" id="4796"/>
    <lineage>
        <taxon>Eukaryota</taxon>
        <taxon>Sar</taxon>
        <taxon>Stramenopiles</taxon>
        <taxon>Oomycota</taxon>
        <taxon>Peronosporomycetes</taxon>
        <taxon>Peronosporales</taxon>
        <taxon>Peronosporaceae</taxon>
        <taxon>Phytophthora</taxon>
    </lineage>
</organism>
<dbReference type="OrthoDB" id="114625at2759"/>
<accession>A0A2P4Y2W2</accession>